<dbReference type="SMART" id="SM00248">
    <property type="entry name" value="ANK"/>
    <property type="match status" value="5"/>
</dbReference>
<keyword evidence="2" id="KW-0040">ANK repeat</keyword>
<dbReference type="EMBL" id="MU251887">
    <property type="protein sequence ID" value="KAG9228636.1"/>
    <property type="molecule type" value="Genomic_DNA"/>
</dbReference>
<gene>
    <name evidence="4" type="ORF">BJ875DRAFT_489672</name>
</gene>
<dbReference type="Pfam" id="PF12796">
    <property type="entry name" value="Ank_2"/>
    <property type="match status" value="1"/>
</dbReference>
<dbReference type="AlphaFoldDB" id="A0A9P7Y7T8"/>
<dbReference type="PANTHER" id="PTHR24188">
    <property type="entry name" value="ANKYRIN REPEAT PROTEIN"/>
    <property type="match status" value="1"/>
</dbReference>
<evidence type="ECO:0000256" key="3">
    <source>
        <dbReference type="SAM" id="MobiDB-lite"/>
    </source>
</evidence>
<comment type="caution">
    <text evidence="4">The sequence shown here is derived from an EMBL/GenBank/DDBJ whole genome shotgun (WGS) entry which is preliminary data.</text>
</comment>
<organism evidence="4 5">
    <name type="scientific">Amylocarpus encephaloides</name>
    <dbReference type="NCBI Taxonomy" id="45428"/>
    <lineage>
        <taxon>Eukaryota</taxon>
        <taxon>Fungi</taxon>
        <taxon>Dikarya</taxon>
        <taxon>Ascomycota</taxon>
        <taxon>Pezizomycotina</taxon>
        <taxon>Leotiomycetes</taxon>
        <taxon>Helotiales</taxon>
        <taxon>Helotiales incertae sedis</taxon>
        <taxon>Amylocarpus</taxon>
    </lineage>
</organism>
<accession>A0A9P7Y7T8</accession>
<keyword evidence="1" id="KW-0677">Repeat</keyword>
<protein>
    <recommendedName>
        <fullName evidence="6">Ankyrin repeat protein</fullName>
    </recommendedName>
</protein>
<name>A0A9P7Y7T8_9HELO</name>
<dbReference type="PANTHER" id="PTHR24188:SF29">
    <property type="entry name" value="GH09064P"/>
    <property type="match status" value="1"/>
</dbReference>
<evidence type="ECO:0008006" key="6">
    <source>
        <dbReference type="Google" id="ProtNLM"/>
    </source>
</evidence>
<feature type="region of interest" description="Disordered" evidence="3">
    <location>
        <begin position="394"/>
        <end position="429"/>
    </location>
</feature>
<keyword evidence="5" id="KW-1185">Reference proteome</keyword>
<dbReference type="Gene3D" id="1.25.40.20">
    <property type="entry name" value="Ankyrin repeat-containing domain"/>
    <property type="match status" value="1"/>
</dbReference>
<evidence type="ECO:0000256" key="1">
    <source>
        <dbReference type="ARBA" id="ARBA00022737"/>
    </source>
</evidence>
<reference evidence="4" key="1">
    <citation type="journal article" date="2021" name="IMA Fungus">
        <title>Genomic characterization of three marine fungi, including Emericellopsis atlantica sp. nov. with signatures of a generalist lifestyle and marine biomass degradation.</title>
        <authorList>
            <person name="Hagestad O.C."/>
            <person name="Hou L."/>
            <person name="Andersen J.H."/>
            <person name="Hansen E.H."/>
            <person name="Altermark B."/>
            <person name="Li C."/>
            <person name="Kuhnert E."/>
            <person name="Cox R.J."/>
            <person name="Crous P.W."/>
            <person name="Spatafora J.W."/>
            <person name="Lail K."/>
            <person name="Amirebrahimi M."/>
            <person name="Lipzen A."/>
            <person name="Pangilinan J."/>
            <person name="Andreopoulos W."/>
            <person name="Hayes R.D."/>
            <person name="Ng V."/>
            <person name="Grigoriev I.V."/>
            <person name="Jackson S.A."/>
            <person name="Sutton T.D.S."/>
            <person name="Dobson A.D.W."/>
            <person name="Rama T."/>
        </authorList>
    </citation>
    <scope>NUCLEOTIDE SEQUENCE</scope>
    <source>
        <strain evidence="4">TRa018bII</strain>
    </source>
</reference>
<evidence type="ECO:0000313" key="5">
    <source>
        <dbReference type="Proteomes" id="UP000824998"/>
    </source>
</evidence>
<dbReference type="Proteomes" id="UP000824998">
    <property type="component" value="Unassembled WGS sequence"/>
</dbReference>
<dbReference type="SUPFAM" id="SSF48403">
    <property type="entry name" value="Ankyrin repeat"/>
    <property type="match status" value="1"/>
</dbReference>
<dbReference type="InterPro" id="IPR036770">
    <property type="entry name" value="Ankyrin_rpt-contain_sf"/>
</dbReference>
<sequence length="517" mass="58165">MTNAFYESIISPLGEDLVLSLINVLAASQDPGRKVDFKAVPPNKRQPIVECLSTHPGSVKLVRRLAELGCDVNAQFETQLDNFAEPANALAWAVCPSQSQHLLSSVAVQELIDVKGENGFCSYSLIHAYSNRLLVNEKIAQVNFTALISKSTPLILASRYHRGDIVKKLIKANADPYIRGYLERAPLFFASREGDLDAVKALLKVKYRPNDGSLHEAARNLYSDIVAVLIKGGHHDANFPSSRSELKGRTPLQEMALRCDGSKRSNEIEATIVALEKGKASIFEKWNGRNSLFLALENSRPETVTRALLDTVMLRAINDDNNVKVEVDPQTRVKYFLSPTMYLQMGRSGGPTDNQGYTLDQTGRGLLQLLRTKNCLDRYYVEFGADQLSNAVGMPEDIAKEDKKRRDEAEKRKTREADHQEKLRREYDEAQLKDRVDASKHQAWRQREFEKTVTKVDTSSVVHQTQLAQHGQRSTQQSEALEEEYSVAALSKVRNVMIENDALRQKQEQVMDEQKAH</sequence>
<proteinExistence type="predicted"/>
<dbReference type="OrthoDB" id="194358at2759"/>
<dbReference type="InterPro" id="IPR002110">
    <property type="entry name" value="Ankyrin_rpt"/>
</dbReference>
<evidence type="ECO:0000313" key="4">
    <source>
        <dbReference type="EMBL" id="KAG9228636.1"/>
    </source>
</evidence>
<feature type="compositionally biased region" description="Basic and acidic residues" evidence="3">
    <location>
        <begin position="397"/>
        <end position="429"/>
    </location>
</feature>
<evidence type="ECO:0000256" key="2">
    <source>
        <dbReference type="ARBA" id="ARBA00023043"/>
    </source>
</evidence>